<keyword evidence="4" id="KW-1185">Reference proteome</keyword>
<dbReference type="Proteomes" id="UP000664382">
    <property type="component" value="Unassembled WGS sequence"/>
</dbReference>
<comment type="caution">
    <text evidence="3">The sequence shown here is derived from an EMBL/GenBank/DDBJ whole genome shotgun (WGS) entry which is preliminary data.</text>
</comment>
<feature type="transmembrane region" description="Helical" evidence="1">
    <location>
        <begin position="45"/>
        <end position="63"/>
    </location>
</feature>
<keyword evidence="1" id="KW-1133">Transmembrane helix</keyword>
<feature type="transmembrane region" description="Helical" evidence="1">
    <location>
        <begin position="96"/>
        <end position="114"/>
    </location>
</feature>
<accession>A0A939S9B8</accession>
<keyword evidence="1" id="KW-0472">Membrane</keyword>
<dbReference type="InterPro" id="IPR007065">
    <property type="entry name" value="HPP"/>
</dbReference>
<dbReference type="EMBL" id="JAGDYM010000016">
    <property type="protein sequence ID" value="MBO1902981.1"/>
    <property type="molecule type" value="Genomic_DNA"/>
</dbReference>
<evidence type="ECO:0000259" key="2">
    <source>
        <dbReference type="Pfam" id="PF04982"/>
    </source>
</evidence>
<organism evidence="3 4">
    <name type="scientific">Leucobacter weissii</name>
    <dbReference type="NCBI Taxonomy" id="1983706"/>
    <lineage>
        <taxon>Bacteria</taxon>
        <taxon>Bacillati</taxon>
        <taxon>Actinomycetota</taxon>
        <taxon>Actinomycetes</taxon>
        <taxon>Micrococcales</taxon>
        <taxon>Microbacteriaceae</taxon>
        <taxon>Leucobacter</taxon>
    </lineage>
</organism>
<dbReference type="AlphaFoldDB" id="A0A939S9B8"/>
<dbReference type="PANTHER" id="PTHR33741">
    <property type="entry name" value="TRANSMEMBRANE PROTEIN DDB_G0269096-RELATED"/>
    <property type="match status" value="1"/>
</dbReference>
<dbReference type="PANTHER" id="PTHR33741:SF5">
    <property type="entry name" value="TRANSMEMBRANE PROTEIN DDB_G0269096-RELATED"/>
    <property type="match status" value="1"/>
</dbReference>
<feature type="domain" description="HPP transmembrane region" evidence="2">
    <location>
        <begin position="14"/>
        <end position="156"/>
    </location>
</feature>
<feature type="transmembrane region" description="Helical" evidence="1">
    <location>
        <begin position="20"/>
        <end position="38"/>
    </location>
</feature>
<feature type="transmembrane region" description="Helical" evidence="1">
    <location>
        <begin position="69"/>
        <end position="89"/>
    </location>
</feature>
<keyword evidence="1" id="KW-0812">Transmembrane</keyword>
<dbReference type="Pfam" id="PF04982">
    <property type="entry name" value="TM_HPP"/>
    <property type="match status" value="1"/>
</dbReference>
<evidence type="ECO:0000256" key="1">
    <source>
        <dbReference type="SAM" id="Phobius"/>
    </source>
</evidence>
<sequence>MSPLSRLLARTQPPLSRSRIAAAALAGALTIAVLGLLSDSTGFPILVAAFGSSCVLVFTTPAAPLAQPINVVGGHLVAAVCGLLARYALPTEWWSLALAVGAALGAMAALRVTHPPAGGTPIAIMLAQESWAYLLVPILVGAAIVAAGGSLFRALSARAERARARAGATAS</sequence>
<proteinExistence type="predicted"/>
<evidence type="ECO:0000313" key="3">
    <source>
        <dbReference type="EMBL" id="MBO1902981.1"/>
    </source>
</evidence>
<protein>
    <submittedName>
        <fullName evidence="3">HPP family protein</fullName>
    </submittedName>
</protein>
<feature type="transmembrane region" description="Helical" evidence="1">
    <location>
        <begin position="134"/>
        <end position="155"/>
    </location>
</feature>
<name>A0A939S9B8_9MICO</name>
<gene>
    <name evidence="3" type="ORF">J4H92_13620</name>
</gene>
<dbReference type="InterPro" id="IPR058581">
    <property type="entry name" value="TM_HPP"/>
</dbReference>
<dbReference type="RefSeq" id="WP_208098736.1">
    <property type="nucleotide sequence ID" value="NZ_JAGDYM010000016.1"/>
</dbReference>
<evidence type="ECO:0000313" key="4">
    <source>
        <dbReference type="Proteomes" id="UP000664382"/>
    </source>
</evidence>
<reference evidence="3" key="1">
    <citation type="submission" date="2021-03" db="EMBL/GenBank/DDBJ databases">
        <title>Leucobacter chromiisoli sp. nov., isolated from chromium-containing soil of chemical plant.</title>
        <authorList>
            <person name="Xu Z."/>
        </authorList>
    </citation>
    <scope>NUCLEOTIDE SEQUENCE</scope>
    <source>
        <strain evidence="3">S27</strain>
    </source>
</reference>